<organism evidence="1 2">
    <name type="scientific">Aedes aegypti</name>
    <name type="common">Yellowfever mosquito</name>
    <name type="synonym">Culex aegypti</name>
    <dbReference type="NCBI Taxonomy" id="7159"/>
    <lineage>
        <taxon>Eukaryota</taxon>
        <taxon>Metazoa</taxon>
        <taxon>Ecdysozoa</taxon>
        <taxon>Arthropoda</taxon>
        <taxon>Hexapoda</taxon>
        <taxon>Insecta</taxon>
        <taxon>Pterygota</taxon>
        <taxon>Neoptera</taxon>
        <taxon>Endopterygota</taxon>
        <taxon>Diptera</taxon>
        <taxon>Nematocera</taxon>
        <taxon>Culicoidea</taxon>
        <taxon>Culicidae</taxon>
        <taxon>Culicinae</taxon>
        <taxon>Aedini</taxon>
        <taxon>Aedes</taxon>
        <taxon>Stegomyia</taxon>
    </lineage>
</organism>
<sequence length="75" mass="8599">RHFARETQRKLQECVSGAAPDLTSVRLHTKNFGWLQVTNPESRVDRTNSPWQLVEKYRLQYSGRAIKISVVVSAS</sequence>
<gene>
    <name evidence="1" type="ORF">AaeL_AAEL011430</name>
</gene>
<evidence type="ECO:0000313" key="2">
    <source>
        <dbReference type="Proteomes" id="UP000682892"/>
    </source>
</evidence>
<dbReference type="EMBL" id="CH477764">
    <property type="protein sequence ID" value="EAT36490.1"/>
    <property type="molecule type" value="Genomic_DNA"/>
</dbReference>
<dbReference type="AlphaFoldDB" id="Q0IEC1"/>
<reference evidence="1" key="1">
    <citation type="submission" date="2005-10" db="EMBL/GenBank/DDBJ databases">
        <authorList>
            <person name="Loftus B.J."/>
            <person name="Nene V.M."/>
            <person name="Hannick L.I."/>
            <person name="Bidwell S."/>
            <person name="Haas B."/>
            <person name="Amedeo P."/>
            <person name="Orvis J."/>
            <person name="Wortman J.R."/>
            <person name="White O.R."/>
            <person name="Salzberg S."/>
            <person name="Shumway M."/>
            <person name="Koo H."/>
            <person name="Zhao Y."/>
            <person name="Holmes M."/>
            <person name="Miller J."/>
            <person name="Schatz M."/>
            <person name="Pop M."/>
            <person name="Pai G."/>
            <person name="Utterback T."/>
            <person name="Rogers Y.-H."/>
            <person name="Kravitz S."/>
            <person name="Fraser C.M."/>
        </authorList>
    </citation>
    <scope>NUCLEOTIDE SEQUENCE</scope>
    <source>
        <strain evidence="1">Liverpool</strain>
    </source>
</reference>
<dbReference type="HOGENOM" id="CLU_2677989_0_0_1"/>
<protein>
    <submittedName>
        <fullName evidence="1">AAEL011430-PA</fullName>
    </submittedName>
</protein>
<dbReference type="PaxDb" id="7159-AAEL011430-PA"/>
<accession>Q0IEC1</accession>
<name>Q0IEC1_AEDAE</name>
<proteinExistence type="predicted"/>
<reference evidence="1" key="2">
    <citation type="journal article" date="2007" name="Science">
        <title>Genome sequence of Aedes aegypti, a major arbovirus vector.</title>
        <authorList>
            <person name="Nene V."/>
            <person name="Wortman J.R."/>
            <person name="Lawson D."/>
            <person name="Haas B."/>
            <person name="Kodira C."/>
            <person name="Tu Z.J."/>
            <person name="Loftus B."/>
            <person name="Xi Z."/>
            <person name="Megy K."/>
            <person name="Grabherr M."/>
            <person name="Ren Q."/>
            <person name="Zdobnov E.M."/>
            <person name="Lobo N.F."/>
            <person name="Campbell K.S."/>
            <person name="Brown S.E."/>
            <person name="Bonaldo M.F."/>
            <person name="Zhu J."/>
            <person name="Sinkins S.P."/>
            <person name="Hogenkamp D.G."/>
            <person name="Amedeo P."/>
            <person name="Arensburger P."/>
            <person name="Atkinson P.W."/>
            <person name="Bidwell S."/>
            <person name="Biedler J."/>
            <person name="Birney E."/>
            <person name="Bruggner R.V."/>
            <person name="Costas J."/>
            <person name="Coy M.R."/>
            <person name="Crabtree J."/>
            <person name="Crawford M."/>
            <person name="Debruyn B."/>
            <person name="Decaprio D."/>
            <person name="Eiglmeier K."/>
            <person name="Eisenstadt E."/>
            <person name="El-Dorry H."/>
            <person name="Gelbart W.M."/>
            <person name="Gomes S.L."/>
            <person name="Hammond M."/>
            <person name="Hannick L.I."/>
            <person name="Hogan J.R."/>
            <person name="Holmes M.H."/>
            <person name="Jaffe D."/>
            <person name="Johnston J.S."/>
            <person name="Kennedy R.C."/>
            <person name="Koo H."/>
            <person name="Kravitz S."/>
            <person name="Kriventseva E.V."/>
            <person name="Kulp D."/>
            <person name="Labutti K."/>
            <person name="Lee E."/>
            <person name="Li S."/>
            <person name="Lovin D.D."/>
            <person name="Mao C."/>
            <person name="Mauceli E."/>
            <person name="Menck C.F."/>
            <person name="Miller J.R."/>
            <person name="Montgomery P."/>
            <person name="Mori A."/>
            <person name="Nascimento A.L."/>
            <person name="Naveira H.F."/>
            <person name="Nusbaum C."/>
            <person name="O'leary S."/>
            <person name="Orvis J."/>
            <person name="Pertea M."/>
            <person name="Quesneville H."/>
            <person name="Reidenbach K.R."/>
            <person name="Rogers Y.H."/>
            <person name="Roth C.W."/>
            <person name="Schneider J.R."/>
            <person name="Schatz M."/>
            <person name="Shumway M."/>
            <person name="Stanke M."/>
            <person name="Stinson E.O."/>
            <person name="Tubio J.M."/>
            <person name="Vanzee J.P."/>
            <person name="Verjovski-Almeida S."/>
            <person name="Werner D."/>
            <person name="White O."/>
            <person name="Wyder S."/>
            <person name="Zeng Q."/>
            <person name="Zhao Q."/>
            <person name="Zhao Y."/>
            <person name="Hill C.A."/>
            <person name="Raikhel A.S."/>
            <person name="Soares M.B."/>
            <person name="Knudson D.L."/>
            <person name="Lee N.H."/>
            <person name="Galagan J."/>
            <person name="Salzberg S.L."/>
            <person name="Paulsen I.T."/>
            <person name="Dimopoulos G."/>
            <person name="Collins F.H."/>
            <person name="Birren B."/>
            <person name="Fraser-Liggett C.M."/>
            <person name="Severson D.W."/>
        </authorList>
    </citation>
    <scope>NUCLEOTIDE SEQUENCE [LARGE SCALE GENOMIC DNA]</scope>
    <source>
        <strain evidence="1">Liverpool</strain>
    </source>
</reference>
<reference evidence="1" key="3">
    <citation type="submission" date="2012-09" db="EMBL/GenBank/DDBJ databases">
        <authorList>
            <consortium name="VectorBase"/>
        </authorList>
    </citation>
    <scope>NUCLEOTIDE SEQUENCE</scope>
    <source>
        <strain evidence="1">Liverpool</strain>
    </source>
</reference>
<evidence type="ECO:0000313" key="1">
    <source>
        <dbReference type="EMBL" id="EAT36490.1"/>
    </source>
</evidence>
<dbReference type="Proteomes" id="UP000682892">
    <property type="component" value="Unassembled WGS sequence"/>
</dbReference>
<feature type="non-terminal residue" evidence="1">
    <location>
        <position position="1"/>
    </location>
</feature>